<keyword evidence="7" id="KW-0812">Transmembrane</keyword>
<evidence type="ECO:0000313" key="12">
    <source>
        <dbReference type="EMBL" id="CAE0657675.1"/>
    </source>
</evidence>
<dbReference type="Gene3D" id="1.10.600.10">
    <property type="entry name" value="Farnesyl Diphosphate Synthase"/>
    <property type="match status" value="1"/>
</dbReference>
<dbReference type="UniPathway" id="UPA00767">
    <property type="reaction ID" value="UER00751"/>
</dbReference>
<comment type="function">
    <text evidence="11">Catalyzes the condensation of 2 farnesyl pyrophosphate (FPP) moieties to form squalene.</text>
</comment>
<keyword evidence="6 11" id="KW-0808">Transferase</keyword>
<evidence type="ECO:0000256" key="1">
    <source>
        <dbReference type="ARBA" id="ARBA00001946"/>
    </source>
</evidence>
<dbReference type="InterPro" id="IPR006449">
    <property type="entry name" value="Squal_synth-like"/>
</dbReference>
<dbReference type="InterPro" id="IPR008949">
    <property type="entry name" value="Isoprenoid_synthase_dom_sf"/>
</dbReference>
<evidence type="ECO:0000256" key="7">
    <source>
        <dbReference type="ARBA" id="ARBA00022692"/>
    </source>
</evidence>
<dbReference type="PANTHER" id="PTHR11626:SF2">
    <property type="entry name" value="SQUALENE SYNTHASE"/>
    <property type="match status" value="1"/>
</dbReference>
<evidence type="ECO:0000256" key="2">
    <source>
        <dbReference type="ARBA" id="ARBA00004370"/>
    </source>
</evidence>
<dbReference type="InterPro" id="IPR019845">
    <property type="entry name" value="Squalene/phytoene_synthase_CS"/>
</dbReference>
<keyword evidence="5" id="KW-0444">Lipid biosynthesis</keyword>
<comment type="catalytic activity">
    <reaction evidence="11">
        <text>2 (2E,6E)-farnesyl diphosphate + NADH + H(+) = squalene + 2 diphosphate + NAD(+)</text>
        <dbReference type="Rhea" id="RHEA:32299"/>
        <dbReference type="ChEBI" id="CHEBI:15378"/>
        <dbReference type="ChEBI" id="CHEBI:15440"/>
        <dbReference type="ChEBI" id="CHEBI:33019"/>
        <dbReference type="ChEBI" id="CHEBI:57540"/>
        <dbReference type="ChEBI" id="CHEBI:57945"/>
        <dbReference type="ChEBI" id="CHEBI:175763"/>
        <dbReference type="EC" id="2.5.1.21"/>
    </reaction>
</comment>
<dbReference type="EC" id="2.5.1.21" evidence="4 11"/>
<organism evidence="12">
    <name type="scientific">Lotharella globosa</name>
    <dbReference type="NCBI Taxonomy" id="91324"/>
    <lineage>
        <taxon>Eukaryota</taxon>
        <taxon>Sar</taxon>
        <taxon>Rhizaria</taxon>
        <taxon>Cercozoa</taxon>
        <taxon>Chlorarachniophyceae</taxon>
        <taxon>Lotharella</taxon>
    </lineage>
</organism>
<keyword evidence="10" id="KW-0472">Membrane</keyword>
<dbReference type="InterPro" id="IPR033904">
    <property type="entry name" value="Trans_IPPS_HH"/>
</dbReference>
<name>A0A6U3CCN3_9EUKA</name>
<evidence type="ECO:0000256" key="9">
    <source>
        <dbReference type="ARBA" id="ARBA00023098"/>
    </source>
</evidence>
<dbReference type="Pfam" id="PF00494">
    <property type="entry name" value="SQS_PSY"/>
    <property type="match status" value="1"/>
</dbReference>
<dbReference type="SFLD" id="SFLDG01018">
    <property type="entry name" value="Squalene/Phytoene_Synthase_Lik"/>
    <property type="match status" value="1"/>
</dbReference>
<dbReference type="GO" id="GO:0045338">
    <property type="term" value="P:farnesyl diphosphate metabolic process"/>
    <property type="evidence" value="ECO:0007669"/>
    <property type="project" value="InterPro"/>
</dbReference>
<dbReference type="PROSITE" id="PS01044">
    <property type="entry name" value="SQUALEN_PHYTOEN_SYN_1"/>
    <property type="match status" value="1"/>
</dbReference>
<dbReference type="GO" id="GO:0008610">
    <property type="term" value="P:lipid biosynthetic process"/>
    <property type="evidence" value="ECO:0007669"/>
    <property type="project" value="InterPro"/>
</dbReference>
<evidence type="ECO:0000256" key="4">
    <source>
        <dbReference type="ARBA" id="ARBA00012373"/>
    </source>
</evidence>
<evidence type="ECO:0000256" key="11">
    <source>
        <dbReference type="RuleBase" id="RU368088"/>
    </source>
</evidence>
<reference evidence="12" key="1">
    <citation type="submission" date="2021-01" db="EMBL/GenBank/DDBJ databases">
        <authorList>
            <person name="Corre E."/>
            <person name="Pelletier E."/>
            <person name="Niang G."/>
            <person name="Scheremetjew M."/>
            <person name="Finn R."/>
            <person name="Kale V."/>
            <person name="Holt S."/>
            <person name="Cochrane G."/>
            <person name="Meng A."/>
            <person name="Brown T."/>
            <person name="Cohen L."/>
        </authorList>
    </citation>
    <scope>NUCLEOTIDE SEQUENCE</scope>
    <source>
        <strain evidence="12">CCCM811</strain>
    </source>
</reference>
<comment type="pathway">
    <text evidence="11">Terpene metabolism; lanosterol biosynthesis; lanosterol from farnesyl diphosphate: step 1/3.</text>
</comment>
<keyword evidence="9" id="KW-0443">Lipid metabolism</keyword>
<comment type="catalytic activity">
    <reaction evidence="11">
        <text>2 (2E,6E)-farnesyl diphosphate + NADPH + H(+) = squalene + 2 diphosphate + NADP(+)</text>
        <dbReference type="Rhea" id="RHEA:32295"/>
        <dbReference type="ChEBI" id="CHEBI:15378"/>
        <dbReference type="ChEBI" id="CHEBI:15440"/>
        <dbReference type="ChEBI" id="CHEBI:33019"/>
        <dbReference type="ChEBI" id="CHEBI:57783"/>
        <dbReference type="ChEBI" id="CHEBI:58349"/>
        <dbReference type="ChEBI" id="CHEBI:175763"/>
        <dbReference type="EC" id="2.5.1.21"/>
    </reaction>
</comment>
<comment type="similarity">
    <text evidence="3 11">Belongs to the phytoene/squalene synthase family.</text>
</comment>
<evidence type="ECO:0000256" key="8">
    <source>
        <dbReference type="ARBA" id="ARBA00022989"/>
    </source>
</evidence>
<evidence type="ECO:0000256" key="5">
    <source>
        <dbReference type="ARBA" id="ARBA00022516"/>
    </source>
</evidence>
<dbReference type="FunFam" id="1.10.600.10:FF:000003">
    <property type="entry name" value="Farnesyl-diphosphate farnesyltransferase 1"/>
    <property type="match status" value="1"/>
</dbReference>
<dbReference type="GO" id="GO:0055056">
    <property type="term" value="F:D-glucose transmembrane transporter activity"/>
    <property type="evidence" value="ECO:0007669"/>
    <property type="project" value="UniProtKB-UniRule"/>
</dbReference>
<dbReference type="InterPro" id="IPR002060">
    <property type="entry name" value="Squ/phyt_synthse"/>
</dbReference>
<sequence>MASRGMSLDQLQGRDFCYGMLNKVSRSFALVIQQLPFELRDPICIFYLVLRGLDTVEDDMKIDMKQKAPLLQNFHEIIEKDGWNIKGIGDTKDYILLMEQFDKVIAEYKKLKPGYKAAIKDITKKMGKGMCDFAEKMGVDSLEEWDLYCHYVAGLVGHGLSALFSASGLEEKSLAKELDISNTMGLFLQKTNIIRDYLEDLEEGRIFWPKAVWSKYAKHLSQFADKPDDKVSLAALNELVTNALAHIPGCLKYMRMIQNPMNFRFCAIPQVMAIATLAEVYNNTNVFKGVVKIRKGLSCKIILETNDFSSVRDAFRYFLNKIKDKIPKDDPNAPKTLERVKTALRLLGPSTGSGICATYTNAMLLAGTVASSYYLYMQF</sequence>
<dbReference type="CDD" id="cd00683">
    <property type="entry name" value="Trans_IPPS_HH"/>
    <property type="match status" value="1"/>
</dbReference>
<evidence type="ECO:0000256" key="6">
    <source>
        <dbReference type="ARBA" id="ARBA00022679"/>
    </source>
</evidence>
<evidence type="ECO:0000256" key="3">
    <source>
        <dbReference type="ARBA" id="ARBA00006251"/>
    </source>
</evidence>
<accession>A0A6U3CCN3</accession>
<dbReference type="AlphaFoldDB" id="A0A6U3CCN3"/>
<dbReference type="GO" id="GO:0051996">
    <property type="term" value="F:squalene synthase [NAD(P)H] activity"/>
    <property type="evidence" value="ECO:0007669"/>
    <property type="project" value="UniProtKB-UniRule"/>
</dbReference>
<dbReference type="InterPro" id="IPR044844">
    <property type="entry name" value="Trans_IPPS_euk-type"/>
</dbReference>
<dbReference type="SFLD" id="SFLDS00005">
    <property type="entry name" value="Isoprenoid_Synthase_Type_I"/>
    <property type="match status" value="1"/>
</dbReference>
<dbReference type="NCBIfam" id="TIGR01559">
    <property type="entry name" value="squal_synth"/>
    <property type="match status" value="1"/>
</dbReference>
<evidence type="ECO:0000256" key="10">
    <source>
        <dbReference type="ARBA" id="ARBA00023136"/>
    </source>
</evidence>
<keyword evidence="8" id="KW-1133">Transmembrane helix</keyword>
<proteinExistence type="inferred from homology"/>
<gene>
    <name evidence="12" type="ORF">LGLO00237_LOCUS9243</name>
</gene>
<dbReference type="SUPFAM" id="SSF48576">
    <property type="entry name" value="Terpenoid synthases"/>
    <property type="match status" value="1"/>
</dbReference>
<dbReference type="GO" id="GO:0005789">
    <property type="term" value="C:endoplasmic reticulum membrane"/>
    <property type="evidence" value="ECO:0007669"/>
    <property type="project" value="TreeGrafter"/>
</dbReference>
<dbReference type="EMBL" id="HBIV01012490">
    <property type="protein sequence ID" value="CAE0657675.1"/>
    <property type="molecule type" value="Transcribed_RNA"/>
</dbReference>
<dbReference type="PANTHER" id="PTHR11626">
    <property type="entry name" value="FARNESYL-DIPHOSPHATE FARNESYLTRANSFERASE"/>
    <property type="match status" value="1"/>
</dbReference>
<protein>
    <recommendedName>
        <fullName evidence="4 11">Squalene synthase</fullName>
        <shortName evidence="11">SQS</shortName>
        <shortName evidence="11">SS</shortName>
        <ecNumber evidence="4 11">2.5.1.21</ecNumber>
    </recommendedName>
</protein>
<dbReference type="PROSITE" id="PS01045">
    <property type="entry name" value="SQUALEN_PHYTOEN_SYN_2"/>
    <property type="match status" value="1"/>
</dbReference>
<comment type="cofactor">
    <cofactor evidence="1 11">
        <name>Mg(2+)</name>
        <dbReference type="ChEBI" id="CHEBI:18420"/>
    </cofactor>
</comment>
<comment type="subcellular location">
    <subcellularLocation>
        <location evidence="2">Membrane</location>
    </subcellularLocation>
</comment>